<dbReference type="AlphaFoldDB" id="A0A0W8FR30"/>
<proteinExistence type="predicted"/>
<name>A0A0W8FR30_9ZZZZ</name>
<gene>
    <name evidence="1" type="ORF">ASZ90_006852</name>
</gene>
<dbReference type="InterPro" id="IPR011990">
    <property type="entry name" value="TPR-like_helical_dom_sf"/>
</dbReference>
<comment type="caution">
    <text evidence="1">The sequence shown here is derived from an EMBL/GenBank/DDBJ whole genome shotgun (WGS) entry which is preliminary data.</text>
</comment>
<dbReference type="Gene3D" id="1.25.40.10">
    <property type="entry name" value="Tetratricopeptide repeat domain"/>
    <property type="match status" value="1"/>
</dbReference>
<accession>A0A0W8FR30</accession>
<protein>
    <submittedName>
        <fullName evidence="1">Uncharacterized protein</fullName>
    </submittedName>
</protein>
<evidence type="ECO:0000313" key="1">
    <source>
        <dbReference type="EMBL" id="KUG23360.1"/>
    </source>
</evidence>
<reference evidence="1" key="1">
    <citation type="journal article" date="2015" name="Proc. Natl. Acad. Sci. U.S.A.">
        <title>Networks of energetic and metabolic interactions define dynamics in microbial communities.</title>
        <authorList>
            <person name="Embree M."/>
            <person name="Liu J.K."/>
            <person name="Al-Bassam M.M."/>
            <person name="Zengler K."/>
        </authorList>
    </citation>
    <scope>NUCLEOTIDE SEQUENCE</scope>
</reference>
<organism evidence="1">
    <name type="scientific">hydrocarbon metagenome</name>
    <dbReference type="NCBI Taxonomy" id="938273"/>
    <lineage>
        <taxon>unclassified sequences</taxon>
        <taxon>metagenomes</taxon>
        <taxon>ecological metagenomes</taxon>
    </lineage>
</organism>
<dbReference type="EMBL" id="LNQE01000910">
    <property type="protein sequence ID" value="KUG23360.1"/>
    <property type="molecule type" value="Genomic_DNA"/>
</dbReference>
<sequence length="746" mass="85614">MEEDKVDLSVTMNALWNAFPSVASFIDFKETDREVSVRAIPRIIKFAYKNNIIPKETEKAFIEFLAGNKNIDIDKPLPEELTFSDVVDALCGSSSVNSLIMQLEKITKELSLPIIKATMITRLKKHFILNTAKQRSLLRILAYRLAQKRPDLNWHYEMLSKITIGSAKADTAKEKVGVTITLHLQGKGEIITPVDINWLKIELSKCIEYLNLVSHISNKNIISSGAAAFSLKLPKKQGPMEQPRLYDRAIRDSLAIAHQMAVRWLLCEYSSPQKKLVVIIHAGLVAETNLIIQPLLETKLTGETGIYLTDYARLCARVAEVKVGFERYKNNSLADESNISDIWAVKYFMSYNYYTYIPYLLEEKMLPIHKTAPSYIKFQQALYFPEMFSESPFEALRALQHFPHSSLLLIEIAKVLRGRQMLYEAETIISNILLSDPRNVIARLVRMLTFENIAHINNDFFTSELAFERAIAESEFIVRRCHNDEISWNEIGLLYYGRAKRYVNYLRSDNASDAQNVTKEDVLNNFQKAKEYFLKALVASPAGKDGTAMFFYACTLCLIELFSSGEKLFDKRKYAFLTDNHNIFKKVAICFFTEIGWLRNYVSPEGNINESSLHVLLLALRNGIARFENSILAEGYIPYVKYAWCILFWDLVPCLTVGTCKYILDSLNEARIRTEKLIKDNLSVYQMSIGYIPPDKFLALLQEATDIVNKYITADDLKKDDNTFIDQTKFKELSKIKFTLLEIDRY</sequence>